<proteinExistence type="predicted"/>
<keyword evidence="1" id="KW-0472">Membrane</keyword>
<evidence type="ECO:0000313" key="3">
    <source>
        <dbReference type="Proteomes" id="UP000245207"/>
    </source>
</evidence>
<keyword evidence="1" id="KW-1133">Transmembrane helix</keyword>
<evidence type="ECO:0000313" key="2">
    <source>
        <dbReference type="EMBL" id="PWA73869.1"/>
    </source>
</evidence>
<evidence type="ECO:0000256" key="1">
    <source>
        <dbReference type="SAM" id="Phobius"/>
    </source>
</evidence>
<comment type="caution">
    <text evidence="2">The sequence shown here is derived from an EMBL/GenBank/DDBJ whole genome shotgun (WGS) entry which is preliminary data.</text>
</comment>
<gene>
    <name evidence="2" type="ORF">CTI12_AA255720</name>
</gene>
<feature type="transmembrane region" description="Helical" evidence="1">
    <location>
        <begin position="151"/>
        <end position="173"/>
    </location>
</feature>
<reference evidence="2 3" key="1">
    <citation type="journal article" date="2018" name="Mol. Plant">
        <title>The genome of Artemisia annua provides insight into the evolution of Asteraceae family and artemisinin biosynthesis.</title>
        <authorList>
            <person name="Shen Q."/>
            <person name="Zhang L."/>
            <person name="Liao Z."/>
            <person name="Wang S."/>
            <person name="Yan T."/>
            <person name="Shi P."/>
            <person name="Liu M."/>
            <person name="Fu X."/>
            <person name="Pan Q."/>
            <person name="Wang Y."/>
            <person name="Lv Z."/>
            <person name="Lu X."/>
            <person name="Zhang F."/>
            <person name="Jiang W."/>
            <person name="Ma Y."/>
            <person name="Chen M."/>
            <person name="Hao X."/>
            <person name="Li L."/>
            <person name="Tang Y."/>
            <person name="Lv G."/>
            <person name="Zhou Y."/>
            <person name="Sun X."/>
            <person name="Brodelius P.E."/>
            <person name="Rose J.K.C."/>
            <person name="Tang K."/>
        </authorList>
    </citation>
    <scope>NUCLEOTIDE SEQUENCE [LARGE SCALE GENOMIC DNA]</scope>
    <source>
        <strain evidence="3">cv. Huhao1</strain>
        <tissue evidence="2">Leaf</tissue>
    </source>
</reference>
<organism evidence="2 3">
    <name type="scientific">Artemisia annua</name>
    <name type="common">Sweet wormwood</name>
    <dbReference type="NCBI Taxonomy" id="35608"/>
    <lineage>
        <taxon>Eukaryota</taxon>
        <taxon>Viridiplantae</taxon>
        <taxon>Streptophyta</taxon>
        <taxon>Embryophyta</taxon>
        <taxon>Tracheophyta</taxon>
        <taxon>Spermatophyta</taxon>
        <taxon>Magnoliopsida</taxon>
        <taxon>eudicotyledons</taxon>
        <taxon>Gunneridae</taxon>
        <taxon>Pentapetalae</taxon>
        <taxon>asterids</taxon>
        <taxon>campanulids</taxon>
        <taxon>Asterales</taxon>
        <taxon>Asteraceae</taxon>
        <taxon>Asteroideae</taxon>
        <taxon>Anthemideae</taxon>
        <taxon>Artemisiinae</taxon>
        <taxon>Artemisia</taxon>
    </lineage>
</organism>
<dbReference type="PANTHER" id="PTHR34112">
    <property type="entry name" value="C-JUN-AMINO-TERMINAL KINASE-INTERACTING PROTEIN"/>
    <property type="match status" value="1"/>
</dbReference>
<dbReference type="EMBL" id="PKPP01002662">
    <property type="protein sequence ID" value="PWA73869.1"/>
    <property type="molecule type" value="Genomic_DNA"/>
</dbReference>
<dbReference type="OrthoDB" id="1917528at2759"/>
<name>A0A2U1NK33_ARTAN</name>
<keyword evidence="1" id="KW-0812">Transmembrane</keyword>
<dbReference type="AlphaFoldDB" id="A0A2U1NK33"/>
<dbReference type="Proteomes" id="UP000245207">
    <property type="component" value="Unassembled WGS sequence"/>
</dbReference>
<dbReference type="PANTHER" id="PTHR34112:SF13">
    <property type="entry name" value="OS04G0448200 PROTEIN"/>
    <property type="match status" value="1"/>
</dbReference>
<keyword evidence="3" id="KW-1185">Reference proteome</keyword>
<sequence length="677" mass="75672">MYITSSMPHIYSKLHLNATGPPPKQHAMFVSPLFCLKVMLVYLLRMENKSDALECNEKVNKLHAGRFESSRYVNEHQVLKEEKKIYLAVCVATTQAEIPCPRFMIDVSDNCHLHGGDKVGDKKTNGTLGVVKPGQGSMLDDKQAHRLQMGVMLTTATLVVGSFVVAGVSRMNLGIDLFDTDTEEQKEVGMRKFLWTVGGGTTCSIFLYVVAMVWCKSKWVLEAARVETCEVVVQILRGCDNVQMYMNERRHDVFQLGNRSRWARYYSSSESGRQIPLTRRHDDCEFSGIIYLFQDEKVRGLHFFWTVNGSMFMVIDLDVLTETSDPWPRKVASDLGIANRSSHINGGSVSSVKLSFERRFPSLAADEKHVDSDRGRIPPSGLSFAIQSMSMGSSTLISGDGWTSALAKIPVIMECLMEGVVAMGRTEEEIVEKSHAVYEVLYSGSWDGTNHLWCLSDHIPLAMLGEEAPTCGSILSLAPHTTLSLQLHCILFPDMEQRCAFEPNISTPQLNWKDNAYLVVEQDCCCTGQILKRALPLSLKHLRSDAHLSGHCMFGLLYSSMVVVSESVLSFSKTPLFQVPDVFCNGVVNINAAVGWQRLQRQQQDSKSARLTTLGSMNVFPTMPLLFSSLHGWVVTVMVMPHDLPCDPNYIEVPYMLLRSKLSTNGRRANWKTVASR</sequence>
<protein>
    <submittedName>
        <fullName evidence="2">Magnesium transporter MRS2/LPE10</fullName>
    </submittedName>
</protein>
<feature type="transmembrane region" description="Helical" evidence="1">
    <location>
        <begin position="193"/>
        <end position="215"/>
    </location>
</feature>
<accession>A0A2U1NK33</accession>